<evidence type="ECO:0000313" key="3">
    <source>
        <dbReference type="Proteomes" id="UP000009296"/>
    </source>
</evidence>
<feature type="domain" description="PIN" evidence="1">
    <location>
        <begin position="2"/>
        <end position="109"/>
    </location>
</feature>
<evidence type="ECO:0000259" key="1">
    <source>
        <dbReference type="SMART" id="SM00670"/>
    </source>
</evidence>
<proteinExistence type="predicted"/>
<protein>
    <recommendedName>
        <fullName evidence="1">PIN domain-containing protein</fullName>
    </recommendedName>
</protein>
<dbReference type="CDD" id="cd09879">
    <property type="entry name" value="PIN_VapC_AF0591-like"/>
    <property type="match status" value="1"/>
</dbReference>
<reference evidence="2" key="1">
    <citation type="submission" date="2011-05" db="EMBL/GenBank/DDBJ databases">
        <title>Complete sequence of chromosome of Methanothermococcus okinawensis IH1.</title>
        <authorList>
            <consortium name="US DOE Joint Genome Institute"/>
            <person name="Lucas S."/>
            <person name="Han J."/>
            <person name="Lapidus A."/>
            <person name="Cheng J.-F."/>
            <person name="Goodwin L."/>
            <person name="Pitluck S."/>
            <person name="Peters L."/>
            <person name="Mikhailova N."/>
            <person name="Held B."/>
            <person name="Han C."/>
            <person name="Tapia R."/>
            <person name="Land M."/>
            <person name="Hauser L."/>
            <person name="Kyrpides N."/>
            <person name="Ivanova N."/>
            <person name="Pagani I."/>
            <person name="Sieprawska-Lupa M."/>
            <person name="Takai K."/>
            <person name="Miyazaki J."/>
            <person name="Whitman W."/>
            <person name="Woyke T."/>
        </authorList>
    </citation>
    <scope>NUCLEOTIDE SEQUENCE</scope>
    <source>
        <strain evidence="2">IH1</strain>
    </source>
</reference>
<dbReference type="PANTHER" id="PTHR12416">
    <property type="entry name" value="RRNA-PROCESSING PROTEIN UTP23 HOMOLOG"/>
    <property type="match status" value="1"/>
</dbReference>
<dbReference type="AlphaFoldDB" id="F8AKK2"/>
<dbReference type="Pfam" id="PF18477">
    <property type="entry name" value="PIN_9"/>
    <property type="match status" value="1"/>
</dbReference>
<dbReference type="SMART" id="SM00670">
    <property type="entry name" value="PINc"/>
    <property type="match status" value="1"/>
</dbReference>
<dbReference type="Proteomes" id="UP000009296">
    <property type="component" value="Chromosome"/>
</dbReference>
<accession>F8AKK2</accession>
<dbReference type="GeneID" id="10773731"/>
<dbReference type="OrthoDB" id="15280at2157"/>
<dbReference type="SUPFAM" id="SSF88723">
    <property type="entry name" value="PIN domain-like"/>
    <property type="match status" value="1"/>
</dbReference>
<evidence type="ECO:0000313" key="2">
    <source>
        <dbReference type="EMBL" id="AEH07536.1"/>
    </source>
</evidence>
<organism evidence="2 3">
    <name type="scientific">Methanothermococcus okinawensis (strain DSM 14208 / JCM 11175 / IH1)</name>
    <dbReference type="NCBI Taxonomy" id="647113"/>
    <lineage>
        <taxon>Archaea</taxon>
        <taxon>Methanobacteriati</taxon>
        <taxon>Methanobacteriota</taxon>
        <taxon>Methanomada group</taxon>
        <taxon>Methanococci</taxon>
        <taxon>Methanococcales</taxon>
        <taxon>Methanococcaceae</taxon>
        <taxon>Methanothermococcus</taxon>
    </lineage>
</organism>
<keyword evidence="3" id="KW-1185">Reference proteome</keyword>
<dbReference type="RefSeq" id="WP_013867710.1">
    <property type="nucleotide sequence ID" value="NC_015636.1"/>
</dbReference>
<dbReference type="EMBL" id="CP002792">
    <property type="protein sequence ID" value="AEH07536.1"/>
    <property type="molecule type" value="Genomic_DNA"/>
</dbReference>
<name>F8AKK2_METOI</name>
<dbReference type="InterPro" id="IPR002716">
    <property type="entry name" value="PIN_dom"/>
</dbReference>
<dbReference type="InterPro" id="IPR041120">
    <property type="entry name" value="PIN_9"/>
</dbReference>
<dbReference type="InterPro" id="IPR029060">
    <property type="entry name" value="PIN-like_dom_sf"/>
</dbReference>
<dbReference type="HOGENOM" id="CLU_107892_1_0_2"/>
<dbReference type="Gene3D" id="3.40.50.1010">
    <property type="entry name" value="5'-nuclease"/>
    <property type="match status" value="1"/>
</dbReference>
<gene>
    <name evidence="2" type="ordered locus">Metok_1573</name>
</gene>
<dbReference type="KEGG" id="mok:Metok_1573"/>
<dbReference type="STRING" id="647113.Metok_1573"/>
<dbReference type="eggNOG" id="arCOG04312">
    <property type="taxonomic scope" value="Archaea"/>
</dbReference>
<sequence length="132" mass="15647">MIKIIPDTNFLIYAIKHNINIDYELSRFSSNYEVIILSCIMEELEKLKTKLKGKEKFSINILLSLIKKYKTDDYNIGKYADEIIINYAKYQKDKGNKIVICTNDKELKRKLMEMGIPIIVVKQKNYFELREI</sequence>